<dbReference type="FunFam" id="3.30.70.330:FF:000183">
    <property type="entry name" value="R3H domain containing protein"/>
    <property type="match status" value="1"/>
</dbReference>
<feature type="compositionally biased region" description="Low complexity" evidence="14">
    <location>
        <begin position="136"/>
        <end position="146"/>
    </location>
</feature>
<evidence type="ECO:0000259" key="16">
    <source>
        <dbReference type="PROSITE" id="PS51061"/>
    </source>
</evidence>
<organism evidence="17 18">
    <name type="scientific">Exophiala oligosperma</name>
    <dbReference type="NCBI Taxonomy" id="215243"/>
    <lineage>
        <taxon>Eukaryota</taxon>
        <taxon>Fungi</taxon>
        <taxon>Dikarya</taxon>
        <taxon>Ascomycota</taxon>
        <taxon>Pezizomycotina</taxon>
        <taxon>Eurotiomycetes</taxon>
        <taxon>Chaetothyriomycetidae</taxon>
        <taxon>Chaetothyriales</taxon>
        <taxon>Herpotrichiellaceae</taxon>
        <taxon>Exophiala</taxon>
    </lineage>
</organism>
<keyword evidence="5" id="KW-0547">Nucleotide-binding</keyword>
<evidence type="ECO:0000259" key="15">
    <source>
        <dbReference type="PROSITE" id="PS50102"/>
    </source>
</evidence>
<feature type="compositionally biased region" description="Polar residues" evidence="14">
    <location>
        <begin position="497"/>
        <end position="520"/>
    </location>
</feature>
<dbReference type="Pfam" id="PF00076">
    <property type="entry name" value="RRM_1"/>
    <property type="match status" value="1"/>
</dbReference>
<dbReference type="PROSITE" id="PS51061">
    <property type="entry name" value="R3H"/>
    <property type="match status" value="1"/>
</dbReference>
<dbReference type="GO" id="GO:0016787">
    <property type="term" value="F:hydrolase activity"/>
    <property type="evidence" value="ECO:0007669"/>
    <property type="project" value="UniProtKB-KW"/>
</dbReference>
<dbReference type="Gene3D" id="3.30.1370.50">
    <property type="entry name" value="R3H-like domain"/>
    <property type="match status" value="1"/>
</dbReference>
<dbReference type="InterPro" id="IPR001374">
    <property type="entry name" value="R3H_dom"/>
</dbReference>
<dbReference type="PROSITE" id="PS50102">
    <property type="entry name" value="RRM"/>
    <property type="match status" value="1"/>
</dbReference>
<evidence type="ECO:0000256" key="8">
    <source>
        <dbReference type="ARBA" id="ARBA00022840"/>
    </source>
</evidence>
<comment type="function">
    <text evidence="11">Regulates global gene expression after oxidative stress. Interacts and stabilizes mRNAs and may regulate their transition between different cytoplasmic components after oxidative stress.</text>
</comment>
<dbReference type="InterPro" id="IPR012677">
    <property type="entry name" value="Nucleotide-bd_a/b_plait_sf"/>
</dbReference>
<evidence type="ECO:0000313" key="18">
    <source>
        <dbReference type="Proteomes" id="UP000053342"/>
    </source>
</evidence>
<dbReference type="RefSeq" id="XP_016259289.1">
    <property type="nucleotide sequence ID" value="XM_016410267.1"/>
</dbReference>
<evidence type="ECO:0000256" key="1">
    <source>
        <dbReference type="ARBA" id="ARBA00004123"/>
    </source>
</evidence>
<dbReference type="GO" id="GO:0005524">
    <property type="term" value="F:ATP binding"/>
    <property type="evidence" value="ECO:0007669"/>
    <property type="project" value="UniProtKB-KW"/>
</dbReference>
<keyword evidence="4" id="KW-0597">Phosphoprotein</keyword>
<keyword evidence="8" id="KW-0067">ATP-binding</keyword>
<feature type="region of interest" description="Disordered" evidence="14">
    <location>
        <begin position="258"/>
        <end position="325"/>
    </location>
</feature>
<dbReference type="InterPro" id="IPR035979">
    <property type="entry name" value="RBD_domain_sf"/>
</dbReference>
<sequence>MATFSNASEPFYDGLTDSSPRAFRNPPLNRQMGRNEGYGGANQPMFGNEGPLPSMRFDNMRDNFGAPMPNPGAGNVHFPYDAGAAQTWNSTAPSNMQSFGNGMGTMPQNPTYGPSRGVKPSRGRAAISNLWFQEQPGPMQQSQQHPSLVGPRAGPQGRNDPNEDDDELIPTAIVIKNIPFAVKKEQLVQLMVDMNLPLPYAFNYHFDNGVFRGLAFANFTSPQETEQVIQALNHMDLSGRKLRVEYKKMLPLAERERIEREKRERRGQLEEQHRPVPQSQLHNQLSLSSIPRNTPSPLSHRGGNKPGTSAIPGSPGNGLTYTTDIDMNDPKTLEFYTEMTLFKRDVSREVLIFPPTLDPASRRIVHTLAHHMGLMHTSRGSGDQRQVHIHRAAPGTNVSPPLPGPFGGNDGLRQTLGRSSTADFAESRQYEGPVFNTLRGQSSVGLLDVDSNAFNRVADNNLRNAKSFADLRSWSPSPVPSSASFPAALQTNGARLQGLNDTAGSNTPTLPVNATASNPGPNRDEPFLISAFNNMSVSSGGNQTSPRRQRSFFGNGPEWSDNQNYQGAGPIGSKRTVSIGPEPTPQTSNPMRQSRGPSANNTIGFRRQNGRGSDEMRAAASAIAE</sequence>
<evidence type="ECO:0000256" key="5">
    <source>
        <dbReference type="ARBA" id="ARBA00022741"/>
    </source>
</evidence>
<evidence type="ECO:0000256" key="6">
    <source>
        <dbReference type="ARBA" id="ARBA00022801"/>
    </source>
</evidence>
<dbReference type="SMART" id="SM00360">
    <property type="entry name" value="RRM"/>
    <property type="match status" value="1"/>
</dbReference>
<feature type="compositionally biased region" description="Polar residues" evidence="14">
    <location>
        <begin position="531"/>
        <end position="546"/>
    </location>
</feature>
<evidence type="ECO:0000256" key="12">
    <source>
        <dbReference type="ARBA" id="ARBA00062407"/>
    </source>
</evidence>
<dbReference type="VEuPathDB" id="FungiDB:PV06_08885"/>
<dbReference type="GO" id="GO:0005737">
    <property type="term" value="C:cytoplasm"/>
    <property type="evidence" value="ECO:0007669"/>
    <property type="project" value="UniProtKB-SubCell"/>
</dbReference>
<dbReference type="SUPFAM" id="SSF82708">
    <property type="entry name" value="R3H domain"/>
    <property type="match status" value="1"/>
</dbReference>
<dbReference type="Proteomes" id="UP000053342">
    <property type="component" value="Unassembled WGS sequence"/>
</dbReference>
<evidence type="ECO:0000256" key="10">
    <source>
        <dbReference type="ARBA" id="ARBA00023242"/>
    </source>
</evidence>
<dbReference type="SUPFAM" id="SSF54928">
    <property type="entry name" value="RNA-binding domain, RBD"/>
    <property type="match status" value="1"/>
</dbReference>
<protein>
    <recommendedName>
        <fullName evidence="19">RNA-binding protein PIN4</fullName>
    </recommendedName>
</protein>
<dbReference type="OrthoDB" id="434258at2759"/>
<evidence type="ECO:0008006" key="19">
    <source>
        <dbReference type="Google" id="ProtNLM"/>
    </source>
</evidence>
<keyword evidence="3" id="KW-0963">Cytoplasm</keyword>
<feature type="compositionally biased region" description="Basic and acidic residues" evidence="14">
    <location>
        <begin position="258"/>
        <end position="274"/>
    </location>
</feature>
<keyword evidence="6" id="KW-0378">Hydrolase</keyword>
<feature type="region of interest" description="Disordered" evidence="14">
    <location>
        <begin position="497"/>
        <end position="625"/>
    </location>
</feature>
<accession>A0A0D2D7G5</accession>
<feature type="region of interest" description="Disordered" evidence="14">
    <location>
        <begin position="1"/>
        <end position="42"/>
    </location>
</feature>
<dbReference type="EMBL" id="KN847340">
    <property type="protein sequence ID" value="KIW39073.1"/>
    <property type="molecule type" value="Genomic_DNA"/>
</dbReference>
<dbReference type="STRING" id="215243.A0A0D2D7G5"/>
<dbReference type="Pfam" id="PF01424">
    <property type="entry name" value="R3H"/>
    <property type="match status" value="1"/>
</dbReference>
<dbReference type="InterPro" id="IPR036867">
    <property type="entry name" value="R3H_dom_sf"/>
</dbReference>
<feature type="domain" description="RRM" evidence="15">
    <location>
        <begin position="171"/>
        <end position="249"/>
    </location>
</feature>
<dbReference type="PANTHER" id="PTHR23003:SF17">
    <property type="entry name" value="RNA-BINDING PROTEIN PIN4"/>
    <property type="match status" value="1"/>
</dbReference>
<dbReference type="InterPro" id="IPR000504">
    <property type="entry name" value="RRM_dom"/>
</dbReference>
<dbReference type="PANTHER" id="PTHR23003">
    <property type="entry name" value="RNA RECOGNITION MOTIF RRM DOMAIN CONTAINING PROTEIN"/>
    <property type="match status" value="1"/>
</dbReference>
<feature type="region of interest" description="Disordered" evidence="14">
    <location>
        <begin position="136"/>
        <end position="165"/>
    </location>
</feature>
<comment type="subcellular location">
    <subcellularLocation>
        <location evidence="2">Cytoplasm</location>
    </subcellularLocation>
    <subcellularLocation>
        <location evidence="1">Nucleus</location>
    </subcellularLocation>
</comment>
<keyword evidence="9 13" id="KW-0694">RNA-binding</keyword>
<evidence type="ECO:0000313" key="17">
    <source>
        <dbReference type="EMBL" id="KIW39073.1"/>
    </source>
</evidence>
<evidence type="ECO:0000256" key="2">
    <source>
        <dbReference type="ARBA" id="ARBA00004496"/>
    </source>
</evidence>
<dbReference type="GO" id="GO:0003677">
    <property type="term" value="F:DNA binding"/>
    <property type="evidence" value="ECO:0007669"/>
    <property type="project" value="UniProtKB-ARBA"/>
</dbReference>
<dbReference type="InterPro" id="IPR034186">
    <property type="entry name" value="PIN4-like_RRM"/>
</dbReference>
<dbReference type="GeneID" id="27360959"/>
<evidence type="ECO:0000256" key="3">
    <source>
        <dbReference type="ARBA" id="ARBA00022490"/>
    </source>
</evidence>
<dbReference type="CDD" id="cd02639">
    <property type="entry name" value="R3H_RRM"/>
    <property type="match status" value="1"/>
</dbReference>
<dbReference type="GO" id="GO:0004386">
    <property type="term" value="F:helicase activity"/>
    <property type="evidence" value="ECO:0007669"/>
    <property type="project" value="UniProtKB-KW"/>
</dbReference>
<dbReference type="SMART" id="SM00393">
    <property type="entry name" value="R3H"/>
    <property type="match status" value="1"/>
</dbReference>
<comment type="subunit">
    <text evidence="12">Interacts with csx1.</text>
</comment>
<evidence type="ECO:0000256" key="7">
    <source>
        <dbReference type="ARBA" id="ARBA00022806"/>
    </source>
</evidence>
<keyword evidence="7" id="KW-0347">Helicase</keyword>
<dbReference type="GO" id="GO:0003729">
    <property type="term" value="F:mRNA binding"/>
    <property type="evidence" value="ECO:0007669"/>
    <property type="project" value="TreeGrafter"/>
</dbReference>
<reference evidence="17 18" key="1">
    <citation type="submission" date="2015-01" db="EMBL/GenBank/DDBJ databases">
        <title>The Genome Sequence of Exophiala oligosperma CBS72588.</title>
        <authorList>
            <consortium name="The Broad Institute Genomics Platform"/>
            <person name="Cuomo C."/>
            <person name="de Hoog S."/>
            <person name="Gorbushina A."/>
            <person name="Stielow B."/>
            <person name="Teixiera M."/>
            <person name="Abouelleil A."/>
            <person name="Chapman S.B."/>
            <person name="Priest M."/>
            <person name="Young S.K."/>
            <person name="Wortman J."/>
            <person name="Nusbaum C."/>
            <person name="Birren B."/>
        </authorList>
    </citation>
    <scope>NUCLEOTIDE SEQUENCE [LARGE SCALE GENOMIC DNA]</scope>
    <source>
        <strain evidence="17 18">CBS 72588</strain>
    </source>
</reference>
<keyword evidence="18" id="KW-1185">Reference proteome</keyword>
<evidence type="ECO:0000256" key="14">
    <source>
        <dbReference type="SAM" id="MobiDB-lite"/>
    </source>
</evidence>
<dbReference type="Gene3D" id="3.30.70.330">
    <property type="match status" value="1"/>
</dbReference>
<name>A0A0D2D7G5_9EURO</name>
<evidence type="ECO:0000256" key="11">
    <source>
        <dbReference type="ARBA" id="ARBA00055199"/>
    </source>
</evidence>
<dbReference type="CDD" id="cd12253">
    <property type="entry name" value="RRM_PIN4_like"/>
    <property type="match status" value="1"/>
</dbReference>
<evidence type="ECO:0000256" key="9">
    <source>
        <dbReference type="ARBA" id="ARBA00022884"/>
    </source>
</evidence>
<feature type="domain" description="R3H" evidence="16">
    <location>
        <begin position="329"/>
        <end position="393"/>
    </location>
</feature>
<evidence type="ECO:0000256" key="13">
    <source>
        <dbReference type="PROSITE-ProRule" id="PRU00176"/>
    </source>
</evidence>
<keyword evidence="10" id="KW-0539">Nucleus</keyword>
<proteinExistence type="predicted"/>
<feature type="compositionally biased region" description="Low complexity" evidence="14">
    <location>
        <begin position="278"/>
        <end position="289"/>
    </location>
</feature>
<dbReference type="FunFam" id="3.30.1370.50:FF:000002">
    <property type="entry name" value="Immunoglobulin mu DNA-binding protein 2"/>
    <property type="match status" value="1"/>
</dbReference>
<dbReference type="AlphaFoldDB" id="A0A0D2D7G5"/>
<dbReference type="GO" id="GO:0071014">
    <property type="term" value="C:post-mRNA release spliceosomal complex"/>
    <property type="evidence" value="ECO:0007669"/>
    <property type="project" value="UniProtKB-ARBA"/>
</dbReference>
<dbReference type="InterPro" id="IPR050374">
    <property type="entry name" value="RRT5_SRSF_SR"/>
</dbReference>
<dbReference type="InterPro" id="IPR034069">
    <property type="entry name" value="R3H_Cip2"/>
</dbReference>
<feature type="compositionally biased region" description="Polar residues" evidence="14">
    <location>
        <begin position="585"/>
        <end position="603"/>
    </location>
</feature>
<evidence type="ECO:0000256" key="4">
    <source>
        <dbReference type="ARBA" id="ARBA00022553"/>
    </source>
</evidence>
<gene>
    <name evidence="17" type="ORF">PV06_08885</name>
</gene>